<accession>A0A656HEH6</accession>
<feature type="signal peptide" evidence="1">
    <location>
        <begin position="1"/>
        <end position="23"/>
    </location>
</feature>
<proteinExistence type="predicted"/>
<dbReference type="InterPro" id="IPR025737">
    <property type="entry name" value="FApF"/>
</dbReference>
<dbReference type="Proteomes" id="UP000005317">
    <property type="component" value="Unassembled WGS sequence"/>
</dbReference>
<organism evidence="2 3">
    <name type="scientific">Thiothrix nivea (strain ATCC 35100 / DSM 5205 / JP2)</name>
    <dbReference type="NCBI Taxonomy" id="870187"/>
    <lineage>
        <taxon>Bacteria</taxon>
        <taxon>Pseudomonadati</taxon>
        <taxon>Pseudomonadota</taxon>
        <taxon>Gammaproteobacteria</taxon>
        <taxon>Thiotrichales</taxon>
        <taxon>Thiotrichaceae</taxon>
        <taxon>Thiothrix</taxon>
    </lineage>
</organism>
<evidence type="ECO:0000256" key="1">
    <source>
        <dbReference type="SAM" id="SignalP"/>
    </source>
</evidence>
<dbReference type="Pfam" id="PF13557">
    <property type="entry name" value="Phenol_MetA_deg"/>
    <property type="match status" value="1"/>
</dbReference>
<sequence precursor="true">MPTKQTKFLLLPFIAATFTDALADLPLTVDDLLSDEGKLRIEFSTTYSNSERKGVEALESITVQTGPTSFVRIPTALGENSSNVDAMVASAGLRYGIDKSNEVYGRASLLGFQQRSLSSTGTATEDTDGRFADAWIGINHQLNGNADQPGLLGFAEVQVAERQADGDTAYGESMVIGATAYQAYDPIVLSMTGAFQLNGKREVADSRIRPGNSLILSPSVAFAVNDKVTLSGGLNWRATQASRKDGQKGGIATTRTALDLGVAYALNEGDTLDVNVRPQVSGDNNVQVTMGWVRNFANEPKQQGKEGGKKGE</sequence>
<feature type="chain" id="PRO_5024971762" evidence="1">
    <location>
        <begin position="24"/>
        <end position="312"/>
    </location>
</feature>
<reference evidence="3" key="1">
    <citation type="journal article" date="2011" name="Stand. Genomic Sci.">
        <title>Genome sequence of the filamentous, gliding Thiothrix nivea neotype strain (JP2(T)).</title>
        <authorList>
            <person name="Lapidus A."/>
            <person name="Nolan M."/>
            <person name="Lucas S."/>
            <person name="Glavina Del Rio T."/>
            <person name="Tice H."/>
            <person name="Cheng J.F."/>
            <person name="Tapia R."/>
            <person name="Han C."/>
            <person name="Goodwin L."/>
            <person name="Pitluck S."/>
            <person name="Liolios K."/>
            <person name="Pagani I."/>
            <person name="Ivanova N."/>
            <person name="Huntemann M."/>
            <person name="Mavromatis K."/>
            <person name="Mikhailova N."/>
            <person name="Pati A."/>
            <person name="Chen A."/>
            <person name="Palaniappan K."/>
            <person name="Land M."/>
            <person name="Brambilla E.M."/>
            <person name="Rohde M."/>
            <person name="Abt B."/>
            <person name="Verbarg S."/>
            <person name="Goker M."/>
            <person name="Bristow J."/>
            <person name="Eisen J.A."/>
            <person name="Markowitz V."/>
            <person name="Hugenholtz P."/>
            <person name="Kyrpides N.C."/>
            <person name="Klenk H.P."/>
            <person name="Woyke T."/>
        </authorList>
    </citation>
    <scope>NUCLEOTIDE SEQUENCE [LARGE SCALE GENOMIC DNA]</scope>
    <source>
        <strain evidence="3">ATCC 35100 / DSM 5205 / JP2</strain>
    </source>
</reference>
<gene>
    <name evidence="2" type="ORF">Thini_2975</name>
</gene>
<keyword evidence="1" id="KW-0732">Signal</keyword>
<evidence type="ECO:0000313" key="2">
    <source>
        <dbReference type="EMBL" id="EIJ35501.1"/>
    </source>
</evidence>
<dbReference type="AlphaFoldDB" id="A0A656HEH6"/>
<dbReference type="OrthoDB" id="6121451at2"/>
<keyword evidence="3" id="KW-1185">Reference proteome</keyword>
<evidence type="ECO:0000313" key="3">
    <source>
        <dbReference type="Proteomes" id="UP000005317"/>
    </source>
</evidence>
<name>A0A656HEH6_THINJ</name>
<dbReference type="EMBL" id="JH651384">
    <property type="protein sequence ID" value="EIJ35501.1"/>
    <property type="molecule type" value="Genomic_DNA"/>
</dbReference>
<protein>
    <submittedName>
        <fullName evidence="2">Uncharacterized protein</fullName>
    </submittedName>
</protein>